<protein>
    <submittedName>
        <fullName evidence="2">YfjD family protein</fullName>
    </submittedName>
</protein>
<dbReference type="Pfam" id="PF17353">
    <property type="entry name" value="DUF5381"/>
    <property type="match status" value="1"/>
</dbReference>
<name>A0AAP3CUA8_BACMO</name>
<accession>A0AAP3CUA8</accession>
<comment type="caution">
    <text evidence="2">The sequence shown here is derived from an EMBL/GenBank/DDBJ whole genome shotgun (WGS) entry which is preliminary data.</text>
</comment>
<keyword evidence="1" id="KW-0472">Membrane</keyword>
<reference evidence="2" key="1">
    <citation type="submission" date="2022-02" db="EMBL/GenBank/DDBJ databases">
        <title>Crop Bioprotection Bacillus Genome Sequencing.</title>
        <authorList>
            <person name="Dunlap C."/>
        </authorList>
    </citation>
    <scope>NUCLEOTIDE SEQUENCE</scope>
    <source>
        <strain evidence="2">CK3O2B-54A</strain>
    </source>
</reference>
<evidence type="ECO:0000313" key="3">
    <source>
        <dbReference type="Proteomes" id="UP001075387"/>
    </source>
</evidence>
<dbReference type="EMBL" id="JALAQA010000009">
    <property type="protein sequence ID" value="MCY8511607.1"/>
    <property type="molecule type" value="Genomic_DNA"/>
</dbReference>
<proteinExistence type="predicted"/>
<dbReference type="Proteomes" id="UP001075387">
    <property type="component" value="Unassembled WGS sequence"/>
</dbReference>
<keyword evidence="1" id="KW-1133">Transmembrane helix</keyword>
<organism evidence="2 3">
    <name type="scientific">Bacillus mojavensis</name>
    <dbReference type="NCBI Taxonomy" id="72360"/>
    <lineage>
        <taxon>Bacteria</taxon>
        <taxon>Bacillati</taxon>
        <taxon>Bacillota</taxon>
        <taxon>Bacilli</taxon>
        <taxon>Bacillales</taxon>
        <taxon>Bacillaceae</taxon>
        <taxon>Bacillus</taxon>
    </lineage>
</organism>
<evidence type="ECO:0000313" key="2">
    <source>
        <dbReference type="EMBL" id="MCY8511607.1"/>
    </source>
</evidence>
<sequence length="185" mass="21486">MKNNEVIKVKSRMFFRIWLFLATGGAVIAGVWLVSEAITFESKYALLYLGGGLMAIVYGLITFSMVLPAFTSRGNVIFRIKQGPDGKIFTKKRSVPFTEIKRIYMGRHQYSLKGIFFEDIIIERNDGKIVRIPTWNIIANPLFFEAVERYMLPHMTEEAKNNWISQFTEIQRSVYLKEFEENPKL</sequence>
<dbReference type="InterPro" id="IPR035324">
    <property type="entry name" value="DUF5381"/>
</dbReference>
<evidence type="ECO:0000256" key="1">
    <source>
        <dbReference type="SAM" id="Phobius"/>
    </source>
</evidence>
<feature type="transmembrane region" description="Helical" evidence="1">
    <location>
        <begin position="14"/>
        <end position="34"/>
    </location>
</feature>
<gene>
    <name evidence="2" type="ORF">MOD07_18890</name>
</gene>
<keyword evidence="1" id="KW-0812">Transmembrane</keyword>
<dbReference type="AlphaFoldDB" id="A0AAP3CUA8"/>
<dbReference type="RefSeq" id="WP_010333421.1">
    <property type="nucleotide sequence ID" value="NZ_JACJGF010000006.1"/>
</dbReference>
<feature type="transmembrane region" description="Helical" evidence="1">
    <location>
        <begin position="46"/>
        <end position="70"/>
    </location>
</feature>